<dbReference type="AlphaFoldDB" id="Q7UR39"/>
<dbReference type="Proteomes" id="UP000001025">
    <property type="component" value="Chromosome"/>
</dbReference>
<feature type="transmembrane region" description="Helical" evidence="2">
    <location>
        <begin position="42"/>
        <end position="64"/>
    </location>
</feature>
<dbReference type="EMBL" id="BX294143">
    <property type="protein sequence ID" value="CAD74503.1"/>
    <property type="molecule type" value="Genomic_DNA"/>
</dbReference>
<protein>
    <submittedName>
        <fullName evidence="3">Uncharacterized protein</fullName>
    </submittedName>
</protein>
<evidence type="ECO:0000256" key="1">
    <source>
        <dbReference type="SAM" id="MobiDB-lite"/>
    </source>
</evidence>
<evidence type="ECO:0000313" key="3">
    <source>
        <dbReference type="EMBL" id="CAD74503.1"/>
    </source>
</evidence>
<reference evidence="3 4" key="1">
    <citation type="journal article" date="2003" name="Proc. Natl. Acad. Sci. U.S.A.">
        <title>Complete genome sequence of the marine planctomycete Pirellula sp. strain 1.</title>
        <authorList>
            <person name="Gloeckner F.O."/>
            <person name="Kube M."/>
            <person name="Bauer M."/>
            <person name="Teeling H."/>
            <person name="Lombardot T."/>
            <person name="Ludwig W."/>
            <person name="Gade D."/>
            <person name="Beck A."/>
            <person name="Borzym K."/>
            <person name="Heitmann K."/>
            <person name="Rabus R."/>
            <person name="Schlesner H."/>
            <person name="Amann R."/>
            <person name="Reinhardt R."/>
        </authorList>
    </citation>
    <scope>NUCLEOTIDE SEQUENCE [LARGE SCALE GENOMIC DNA]</scope>
    <source>
        <strain evidence="4">DSM 10527 / NCIMB 13988 / SH1</strain>
    </source>
</reference>
<feature type="compositionally biased region" description="Pro residues" evidence="1">
    <location>
        <begin position="158"/>
        <end position="169"/>
    </location>
</feature>
<dbReference type="OrthoDB" id="288761at2"/>
<dbReference type="STRING" id="243090.RB5907"/>
<gene>
    <name evidence="3" type="ordered locus">RB5907</name>
</gene>
<feature type="region of interest" description="Disordered" evidence="1">
    <location>
        <begin position="154"/>
        <end position="174"/>
    </location>
</feature>
<evidence type="ECO:0000313" key="4">
    <source>
        <dbReference type="Proteomes" id="UP000001025"/>
    </source>
</evidence>
<dbReference type="InParanoid" id="Q7UR39"/>
<organism evidence="3 4">
    <name type="scientific">Rhodopirellula baltica (strain DSM 10527 / NCIMB 13988 / SH1)</name>
    <dbReference type="NCBI Taxonomy" id="243090"/>
    <lineage>
        <taxon>Bacteria</taxon>
        <taxon>Pseudomonadati</taxon>
        <taxon>Planctomycetota</taxon>
        <taxon>Planctomycetia</taxon>
        <taxon>Pirellulales</taxon>
        <taxon>Pirellulaceae</taxon>
        <taxon>Rhodopirellula</taxon>
    </lineage>
</organism>
<proteinExistence type="predicted"/>
<dbReference type="HOGENOM" id="CLU_1440036_0_0_0"/>
<keyword evidence="4" id="KW-1185">Reference proteome</keyword>
<accession>Q7UR39</accession>
<keyword evidence="2" id="KW-0472">Membrane</keyword>
<dbReference type="KEGG" id="rba:RB5907"/>
<name>Q7UR39_RHOBA</name>
<keyword evidence="2" id="KW-1133">Transmembrane helix</keyword>
<dbReference type="PATRIC" id="fig|243090.15.peg.2843"/>
<sequence>MNAAMNAATNACRSHRTSLPASRRMVCTRSKHTGHKSKLRRAGSAVVLSFLAMAVMSLAAISIVRSHRRANIRASNVRQKVEGRLVAEGLIHRNVALARTNGVLPVASLDAELSDSSFPNAWMANPVIDPVNQTVSLQVYMYPGATRPAASVTTAMPATPPTPTPPSPTAPVTGSAVSVPAVVAPSEF</sequence>
<keyword evidence="2" id="KW-0812">Transmembrane</keyword>
<dbReference type="EnsemblBacteria" id="CAD74503">
    <property type="protein sequence ID" value="CAD74503"/>
    <property type="gene ID" value="RB5907"/>
</dbReference>
<evidence type="ECO:0000256" key="2">
    <source>
        <dbReference type="SAM" id="Phobius"/>
    </source>
</evidence>